<dbReference type="Gene3D" id="2.60.120.10">
    <property type="entry name" value="Jelly Rolls"/>
    <property type="match status" value="2"/>
</dbReference>
<dbReference type="NCBIfam" id="TIGR04378">
    <property type="entry name" value="myo_inos_iolB"/>
    <property type="match status" value="1"/>
</dbReference>
<name>A0A1X4XUH9_9BACT</name>
<reference evidence="2 3" key="1">
    <citation type="journal article" date="2017" name="Front. Microbiol.">
        <title>Genome Sequence of Desulfurella amilsii Strain TR1 and Comparative Genomics of Desulfurellaceae Family.</title>
        <authorList>
            <person name="Florentino A.P."/>
            <person name="Stams A.J."/>
            <person name="Sanchez-Andrea I."/>
        </authorList>
    </citation>
    <scope>NUCLEOTIDE SEQUENCE [LARGE SCALE GENOMIC DNA]</scope>
    <source>
        <strain evidence="2 3">TR1</strain>
    </source>
</reference>
<dbReference type="EMBL" id="MDSU01000018">
    <property type="protein sequence ID" value="OSS41182.1"/>
    <property type="molecule type" value="Genomic_DNA"/>
</dbReference>
<dbReference type="InterPro" id="IPR011051">
    <property type="entry name" value="RmlC_Cupin_sf"/>
</dbReference>
<keyword evidence="1 2" id="KW-0413">Isomerase</keyword>
<dbReference type="InterPro" id="IPR014710">
    <property type="entry name" value="RmlC-like_jellyroll"/>
</dbReference>
<dbReference type="SUPFAM" id="SSF51182">
    <property type="entry name" value="RmlC-like cupins"/>
    <property type="match status" value="1"/>
</dbReference>
<evidence type="ECO:0000313" key="3">
    <source>
        <dbReference type="Proteomes" id="UP000194141"/>
    </source>
</evidence>
<gene>
    <name evidence="2" type="ORF">DESAMIL20_735</name>
</gene>
<evidence type="ECO:0000313" key="2">
    <source>
        <dbReference type="EMBL" id="OSS41182.1"/>
    </source>
</evidence>
<protein>
    <submittedName>
        <fullName evidence="2">5-deoxy-glucuronate isomerase</fullName>
        <ecNumber evidence="2">5.3.1.-</ecNumber>
    </submittedName>
</protein>
<dbReference type="AlphaFoldDB" id="A0A1X4XUH9"/>
<dbReference type="InterPro" id="IPR021120">
    <property type="entry name" value="KduI/IolB_isomerase"/>
</dbReference>
<dbReference type="GO" id="GO:0008880">
    <property type="term" value="F:glucuronate isomerase activity"/>
    <property type="evidence" value="ECO:0007669"/>
    <property type="project" value="InterPro"/>
</dbReference>
<dbReference type="GO" id="GO:0019310">
    <property type="term" value="P:inositol catabolic process"/>
    <property type="evidence" value="ECO:0007669"/>
    <property type="project" value="InterPro"/>
</dbReference>
<dbReference type="PIRSF" id="PIRSF036628">
    <property type="entry name" value="IolB"/>
    <property type="match status" value="1"/>
</dbReference>
<dbReference type="PANTHER" id="PTHR39193">
    <property type="entry name" value="5-DEOXY-GLUCURONATE ISOMERASE"/>
    <property type="match status" value="1"/>
</dbReference>
<dbReference type="STRING" id="1562698.DESAMIL20_735"/>
<organism evidence="2 3">
    <name type="scientific">Desulfurella amilsii</name>
    <dbReference type="NCBI Taxonomy" id="1562698"/>
    <lineage>
        <taxon>Bacteria</taxon>
        <taxon>Pseudomonadati</taxon>
        <taxon>Campylobacterota</taxon>
        <taxon>Desulfurellia</taxon>
        <taxon>Desulfurellales</taxon>
        <taxon>Desulfurellaceae</taxon>
        <taxon>Desulfurella</taxon>
    </lineage>
</organism>
<dbReference type="PANTHER" id="PTHR39193:SF1">
    <property type="entry name" value="5-DEOXY-GLUCURONATE ISOMERASE"/>
    <property type="match status" value="1"/>
</dbReference>
<keyword evidence="3" id="KW-1185">Reference proteome</keyword>
<evidence type="ECO:0000256" key="1">
    <source>
        <dbReference type="ARBA" id="ARBA00023235"/>
    </source>
</evidence>
<comment type="caution">
    <text evidence="2">The sequence shown here is derived from an EMBL/GenBank/DDBJ whole genome shotgun (WGS) entry which is preliminary data.</text>
</comment>
<proteinExistence type="predicted"/>
<dbReference type="OrthoDB" id="6121073at2"/>
<accession>A0A1X4XUH9</accession>
<dbReference type="EC" id="5.3.1.-" evidence="2"/>
<dbReference type="InterPro" id="IPR024203">
    <property type="entry name" value="Deoxy-glucuronate_isom_IolB"/>
</dbReference>
<dbReference type="Pfam" id="PF04962">
    <property type="entry name" value="KduI"/>
    <property type="match status" value="1"/>
</dbReference>
<dbReference type="RefSeq" id="WP_086033460.1">
    <property type="nucleotide sequence ID" value="NZ_MDSU01000018.1"/>
</dbReference>
<dbReference type="Proteomes" id="UP000194141">
    <property type="component" value="Unassembled WGS sequence"/>
</dbReference>
<sequence>MQLKIKHSYDASGAVKNIYLSHLKISGQFEVFDERCETAVILLSGAVEVFWGEKYLLQRKNVFEEKASAIYVPRNTKISLFANKESEIAVCKTMVSNDSKLSIILPSNIKEQLRGNEGFKRKVYDILDENSPSLKLVVGETINFKGEWSSFPPHKHDENTAKEVKMEEIYLFKLNPDDGFGLQRIYTEDKVLDEALVVESNDIVLIPKGYHPVCVIPGYELYYLWVLVGDSKKLMPNTQEKYKWLIK</sequence>